<dbReference type="Gene3D" id="2.30.110.50">
    <property type="match status" value="1"/>
</dbReference>
<evidence type="ECO:0000313" key="1">
    <source>
        <dbReference type="EMBL" id="ECC3917561.1"/>
    </source>
</evidence>
<name>A0A5Y1YFA8_SALDZ</name>
<dbReference type="AlphaFoldDB" id="A0A5Y1YFA8"/>
<proteinExistence type="predicted"/>
<sequence length="58" mass="6427">MNKGSSLAEKLIGQSRYRVDVHGCTEFLDVLRYSAVESLSQPWRYDVAVTCSSADIAC</sequence>
<comment type="caution">
    <text evidence="1">The sequence shown here is derived from an EMBL/GenBank/DDBJ whole genome shotgun (WGS) entry which is preliminary data.</text>
</comment>
<organism evidence="1">
    <name type="scientific">Salmonella diarizonae</name>
    <dbReference type="NCBI Taxonomy" id="59204"/>
    <lineage>
        <taxon>Bacteria</taxon>
        <taxon>Pseudomonadati</taxon>
        <taxon>Pseudomonadota</taxon>
        <taxon>Gammaproteobacteria</taxon>
        <taxon>Enterobacterales</taxon>
        <taxon>Enterobacteriaceae</taxon>
        <taxon>Salmonella</taxon>
    </lineage>
</organism>
<dbReference type="EMBL" id="AAIBIC010000079">
    <property type="protein sequence ID" value="ECC3917561.1"/>
    <property type="molecule type" value="Genomic_DNA"/>
</dbReference>
<accession>A0A5Y1YFA8</accession>
<feature type="non-terminal residue" evidence="1">
    <location>
        <position position="58"/>
    </location>
</feature>
<dbReference type="Proteomes" id="UP000839735">
    <property type="component" value="Unassembled WGS sequence"/>
</dbReference>
<reference evidence="1" key="1">
    <citation type="submission" date="2018-08" db="EMBL/GenBank/DDBJ databases">
        <authorList>
            <person name="Ashton P.M."/>
            <person name="Dallman T."/>
            <person name="Nair S."/>
            <person name="De Pinna E."/>
            <person name="Peters T."/>
            <person name="Grant K."/>
        </authorList>
    </citation>
    <scope>NUCLEOTIDE SEQUENCE [LARGE SCALE GENOMIC DNA]</scope>
    <source>
        <strain evidence="1">294779</strain>
    </source>
</reference>
<protein>
    <submittedName>
        <fullName evidence="1">Type VI secretion system tip protein VgrG</fullName>
    </submittedName>
</protein>
<gene>
    <name evidence="1" type="ORF">CTQ69_27205</name>
</gene>